<dbReference type="InterPro" id="IPR036388">
    <property type="entry name" value="WH-like_DNA-bd_sf"/>
</dbReference>
<dbReference type="PANTHER" id="PTHR33154">
    <property type="entry name" value="TRANSCRIPTIONAL REGULATOR, ARSR FAMILY"/>
    <property type="match status" value="1"/>
</dbReference>
<dbReference type="SUPFAM" id="SSF46785">
    <property type="entry name" value="Winged helix' DNA-binding domain"/>
    <property type="match status" value="1"/>
</dbReference>
<keyword evidence="2" id="KW-0238">DNA-binding</keyword>
<accession>A0ABS5IQ73</accession>
<dbReference type="EMBL" id="JAGTUK010000003">
    <property type="protein sequence ID" value="MBS0025066.1"/>
    <property type="molecule type" value="Genomic_DNA"/>
</dbReference>
<dbReference type="PANTHER" id="PTHR33154:SF15">
    <property type="entry name" value="REGULATORY PROTEIN ARSR"/>
    <property type="match status" value="1"/>
</dbReference>
<proteinExistence type="predicted"/>
<dbReference type="InterPro" id="IPR011991">
    <property type="entry name" value="ArsR-like_HTH"/>
</dbReference>
<evidence type="ECO:0000313" key="6">
    <source>
        <dbReference type="Proteomes" id="UP000678243"/>
    </source>
</evidence>
<dbReference type="SMART" id="SM00418">
    <property type="entry name" value="HTH_ARSR"/>
    <property type="match status" value="1"/>
</dbReference>
<evidence type="ECO:0000313" key="5">
    <source>
        <dbReference type="EMBL" id="MBS0025066.1"/>
    </source>
</evidence>
<protein>
    <submittedName>
        <fullName evidence="5">Helix-turn-helix transcriptional regulator</fullName>
    </submittedName>
</protein>
<keyword evidence="1" id="KW-0805">Transcription regulation</keyword>
<feature type="domain" description="HTH arsR-type" evidence="4">
    <location>
        <begin position="5"/>
        <end position="95"/>
    </location>
</feature>
<evidence type="ECO:0000256" key="3">
    <source>
        <dbReference type="ARBA" id="ARBA00023163"/>
    </source>
</evidence>
<keyword evidence="3" id="KW-0804">Transcription</keyword>
<dbReference type="Proteomes" id="UP000678243">
    <property type="component" value="Unassembled WGS sequence"/>
</dbReference>
<organism evidence="5 6">
    <name type="scientific">Microbacterium paraoxydans</name>
    <dbReference type="NCBI Taxonomy" id="199592"/>
    <lineage>
        <taxon>Bacteria</taxon>
        <taxon>Bacillati</taxon>
        <taxon>Actinomycetota</taxon>
        <taxon>Actinomycetes</taxon>
        <taxon>Micrococcales</taxon>
        <taxon>Microbacteriaceae</taxon>
        <taxon>Microbacterium</taxon>
    </lineage>
</organism>
<dbReference type="InterPro" id="IPR036390">
    <property type="entry name" value="WH_DNA-bd_sf"/>
</dbReference>
<dbReference type="CDD" id="cd00090">
    <property type="entry name" value="HTH_ARSR"/>
    <property type="match status" value="1"/>
</dbReference>
<evidence type="ECO:0000256" key="2">
    <source>
        <dbReference type="ARBA" id="ARBA00023125"/>
    </source>
</evidence>
<keyword evidence="6" id="KW-1185">Reference proteome</keyword>
<dbReference type="Gene3D" id="1.10.10.10">
    <property type="entry name" value="Winged helix-like DNA-binding domain superfamily/Winged helix DNA-binding domain"/>
    <property type="match status" value="1"/>
</dbReference>
<comment type="caution">
    <text evidence="5">The sequence shown here is derived from an EMBL/GenBank/DDBJ whole genome shotgun (WGS) entry which is preliminary data.</text>
</comment>
<dbReference type="InterPro" id="IPR001845">
    <property type="entry name" value="HTH_ArsR_DNA-bd_dom"/>
</dbReference>
<sequence length="182" mass="21115">MEDISVITAVHHPLRRRIYDYLLLYGTCQVTTLARALDSQVGSISHHLRMLERAGVVERAPDPSGDRRTSWWRVARRGLTWSVDDFADSPADALLAREAQRQGIRMQIERLQRWHRHRDDPAYRDYDASNTETTAWASPDELRDLSGRLLETIREWQRAIDPDDGQQRVPVFVFAHAFPTEP</sequence>
<dbReference type="Pfam" id="PF12840">
    <property type="entry name" value="HTH_20"/>
    <property type="match status" value="1"/>
</dbReference>
<dbReference type="RefSeq" id="WP_211544450.1">
    <property type="nucleotide sequence ID" value="NZ_CBDREF010000005.1"/>
</dbReference>
<evidence type="ECO:0000259" key="4">
    <source>
        <dbReference type="SMART" id="SM00418"/>
    </source>
</evidence>
<reference evidence="5 6" key="1">
    <citation type="submission" date="2021-04" db="EMBL/GenBank/DDBJ databases">
        <title>Whole genome analysis of root endophytic bacterium Microbacterium paraoxydans ku-mp colonizing RP-bio226 rice variety.</title>
        <authorList>
            <person name="Ulaganathan K."/>
            <person name="Latha B."/>
        </authorList>
    </citation>
    <scope>NUCLEOTIDE SEQUENCE [LARGE SCALE GENOMIC DNA]</scope>
    <source>
        <strain evidence="6">ku-mp</strain>
    </source>
</reference>
<gene>
    <name evidence="5" type="ORF">KE274_13225</name>
</gene>
<evidence type="ECO:0000256" key="1">
    <source>
        <dbReference type="ARBA" id="ARBA00023015"/>
    </source>
</evidence>
<name>A0ABS5IQ73_9MICO</name>
<dbReference type="InterPro" id="IPR051081">
    <property type="entry name" value="HTH_MetalResp_TranReg"/>
</dbReference>